<dbReference type="EMBL" id="AWUE01023922">
    <property type="protein sequence ID" value="OMO52117.1"/>
    <property type="molecule type" value="Genomic_DNA"/>
</dbReference>
<comment type="caution">
    <text evidence="1">The sequence shown here is derived from an EMBL/GenBank/DDBJ whole genome shotgun (WGS) entry which is preliminary data.</text>
</comment>
<protein>
    <submittedName>
        <fullName evidence="1">Uncharacterized protein</fullName>
    </submittedName>
</protein>
<evidence type="ECO:0000313" key="1">
    <source>
        <dbReference type="EMBL" id="OMO52117.1"/>
    </source>
</evidence>
<gene>
    <name evidence="1" type="ORF">COLO4_37406</name>
</gene>
<sequence length="90" mass="10288">MKSLANFLAKARHPPPFEANCNSEFRDSGYTLMFLESRGRKEVQAKINKGMVHLERVVGRKGSAAVDEWESWLLSWLFPLKVRLSPSLLL</sequence>
<dbReference type="Proteomes" id="UP000187203">
    <property type="component" value="Unassembled WGS sequence"/>
</dbReference>
<organism evidence="1 2">
    <name type="scientific">Corchorus olitorius</name>
    <dbReference type="NCBI Taxonomy" id="93759"/>
    <lineage>
        <taxon>Eukaryota</taxon>
        <taxon>Viridiplantae</taxon>
        <taxon>Streptophyta</taxon>
        <taxon>Embryophyta</taxon>
        <taxon>Tracheophyta</taxon>
        <taxon>Spermatophyta</taxon>
        <taxon>Magnoliopsida</taxon>
        <taxon>eudicotyledons</taxon>
        <taxon>Gunneridae</taxon>
        <taxon>Pentapetalae</taxon>
        <taxon>rosids</taxon>
        <taxon>malvids</taxon>
        <taxon>Malvales</taxon>
        <taxon>Malvaceae</taxon>
        <taxon>Grewioideae</taxon>
        <taxon>Apeibeae</taxon>
        <taxon>Corchorus</taxon>
    </lineage>
</organism>
<name>A0A1R3G228_9ROSI</name>
<evidence type="ECO:0000313" key="2">
    <source>
        <dbReference type="Proteomes" id="UP000187203"/>
    </source>
</evidence>
<proteinExistence type="predicted"/>
<accession>A0A1R3G228</accession>
<reference evidence="2" key="1">
    <citation type="submission" date="2013-09" db="EMBL/GenBank/DDBJ databases">
        <title>Corchorus olitorius genome sequencing.</title>
        <authorList>
            <person name="Alam M."/>
            <person name="Haque M.S."/>
            <person name="Islam M.S."/>
            <person name="Emdad E.M."/>
            <person name="Islam M.M."/>
            <person name="Ahmed B."/>
            <person name="Halim A."/>
            <person name="Hossen Q.M.M."/>
            <person name="Hossain M.Z."/>
            <person name="Ahmed R."/>
            <person name="Khan M.M."/>
            <person name="Islam R."/>
            <person name="Rashid M.M."/>
            <person name="Khan S.A."/>
            <person name="Rahman M.S."/>
            <person name="Alam M."/>
            <person name="Yahiya A.S."/>
            <person name="Khan M.S."/>
            <person name="Azam M.S."/>
            <person name="Haque T."/>
            <person name="Lashkar M.Z.H."/>
            <person name="Akhand A.I."/>
            <person name="Morshed G."/>
            <person name="Roy S."/>
            <person name="Uddin K.S."/>
            <person name="Rabeya T."/>
            <person name="Hossain A.S."/>
            <person name="Chowdhury A."/>
            <person name="Snigdha A.R."/>
            <person name="Mortoza M.S."/>
            <person name="Matin S.A."/>
            <person name="Hoque S.M.E."/>
            <person name="Islam M.K."/>
            <person name="Roy D.K."/>
            <person name="Haider R."/>
            <person name="Moosa M.M."/>
            <person name="Elias S.M."/>
            <person name="Hasan A.M."/>
            <person name="Jahan S."/>
            <person name="Shafiuddin M."/>
            <person name="Mahmood N."/>
            <person name="Shommy N.S."/>
        </authorList>
    </citation>
    <scope>NUCLEOTIDE SEQUENCE [LARGE SCALE GENOMIC DNA]</scope>
    <source>
        <strain evidence="2">cv. O-4</strain>
    </source>
</reference>
<dbReference type="AlphaFoldDB" id="A0A1R3G228"/>
<keyword evidence="2" id="KW-1185">Reference proteome</keyword>